<dbReference type="AlphaFoldDB" id="A0A250IFV5"/>
<dbReference type="EMBL" id="CP022163">
    <property type="protein sequence ID" value="ATB30113.1"/>
    <property type="molecule type" value="Genomic_DNA"/>
</dbReference>
<reference evidence="2 3" key="1">
    <citation type="submission" date="2017-06" db="EMBL/GenBank/DDBJ databases">
        <authorList>
            <person name="Kim H.J."/>
            <person name="Triplett B.A."/>
        </authorList>
    </citation>
    <scope>NUCLEOTIDE SEQUENCE [LARGE SCALE GENOMIC DNA]</scope>
    <source>
        <strain evidence="2 3">DSM 14713</strain>
    </source>
</reference>
<organism evidence="2 3">
    <name type="scientific">Melittangium boletus DSM 14713</name>
    <dbReference type="NCBI Taxonomy" id="1294270"/>
    <lineage>
        <taxon>Bacteria</taxon>
        <taxon>Pseudomonadati</taxon>
        <taxon>Myxococcota</taxon>
        <taxon>Myxococcia</taxon>
        <taxon>Myxococcales</taxon>
        <taxon>Cystobacterineae</taxon>
        <taxon>Archangiaceae</taxon>
        <taxon>Melittangium</taxon>
    </lineage>
</organism>
<accession>A0A250IFV5</accession>
<dbReference type="OrthoDB" id="5522983at2"/>
<feature type="signal peptide" evidence="1">
    <location>
        <begin position="1"/>
        <end position="23"/>
    </location>
</feature>
<protein>
    <submittedName>
        <fullName evidence="2">Uncharacterized protein</fullName>
    </submittedName>
</protein>
<evidence type="ECO:0000313" key="2">
    <source>
        <dbReference type="EMBL" id="ATB30113.1"/>
    </source>
</evidence>
<dbReference type="Proteomes" id="UP000217289">
    <property type="component" value="Chromosome"/>
</dbReference>
<dbReference type="RefSeq" id="WP_095978598.1">
    <property type="nucleotide sequence ID" value="NZ_CP022163.1"/>
</dbReference>
<gene>
    <name evidence="2" type="ORF">MEBOL_003568</name>
</gene>
<keyword evidence="3" id="KW-1185">Reference proteome</keyword>
<keyword evidence="1" id="KW-0732">Signal</keyword>
<sequence length="258" mass="27330">MNRIAALKPLLGSLMFLAAPALADSAASIASFTSKMTAARAATSPGGTAVVRSEIAGALNGSFFLDGHVDAQERAYLATQLGDALFLQGLTGQAKKYLTDFHELNDAADREAPLTLGPVAGTTAELFGASGALSRSARVKEGYIPNGQGVANQVTLSNQYTQYFGGGYDYPLSFEPINPRELIAKLQASTYFGTPSQDEVDGALAYVTEISRNSNRLYIAYWHTEGRGGPGEAAGFVVAAVSTDRRFVRMLEVLSWST</sequence>
<evidence type="ECO:0000256" key="1">
    <source>
        <dbReference type="SAM" id="SignalP"/>
    </source>
</evidence>
<name>A0A250IFV5_9BACT</name>
<evidence type="ECO:0000313" key="3">
    <source>
        <dbReference type="Proteomes" id="UP000217289"/>
    </source>
</evidence>
<feature type="chain" id="PRO_5012287006" evidence="1">
    <location>
        <begin position="24"/>
        <end position="258"/>
    </location>
</feature>
<dbReference type="KEGG" id="mbd:MEBOL_003568"/>
<proteinExistence type="predicted"/>